<dbReference type="GO" id="GO:0042981">
    <property type="term" value="P:regulation of apoptotic process"/>
    <property type="evidence" value="ECO:0007669"/>
    <property type="project" value="InterPro"/>
</dbReference>
<comment type="similarity">
    <text evidence="1">Belongs to the Bcl-2 family.</text>
</comment>
<keyword evidence="2" id="KW-0053">Apoptosis</keyword>
<dbReference type="InterPro" id="IPR036834">
    <property type="entry name" value="Bcl-2-like_sf"/>
</dbReference>
<keyword evidence="3" id="KW-1133">Transmembrane helix</keyword>
<dbReference type="InterPro" id="IPR020726">
    <property type="entry name" value="Bcl2_BH2_motif_CS"/>
</dbReference>
<dbReference type="PANTHER" id="PTHR11256:SF61">
    <property type="entry name" value="BCL2-LIKE 10"/>
    <property type="match status" value="1"/>
</dbReference>
<evidence type="ECO:0000256" key="2">
    <source>
        <dbReference type="ARBA" id="ARBA00022703"/>
    </source>
</evidence>
<evidence type="ECO:0000259" key="4">
    <source>
        <dbReference type="SMART" id="SM00337"/>
    </source>
</evidence>
<dbReference type="PROSITE" id="PS01258">
    <property type="entry name" value="BH2"/>
    <property type="match status" value="1"/>
</dbReference>
<dbReference type="GO" id="GO:0051400">
    <property type="term" value="F:BH domain binding"/>
    <property type="evidence" value="ECO:0007669"/>
    <property type="project" value="TreeGrafter"/>
</dbReference>
<dbReference type="GO" id="GO:0097192">
    <property type="term" value="P:extrinsic apoptotic signaling pathway in absence of ligand"/>
    <property type="evidence" value="ECO:0007669"/>
    <property type="project" value="TreeGrafter"/>
</dbReference>
<dbReference type="InterPro" id="IPR026298">
    <property type="entry name" value="Bcl-2_fam"/>
</dbReference>
<organism evidence="5">
    <name type="scientific">Osmerus mordax</name>
    <name type="common">Rainbow smelt</name>
    <name type="synonym">Atherina mordax</name>
    <dbReference type="NCBI Taxonomy" id="8014"/>
    <lineage>
        <taxon>Eukaryota</taxon>
        <taxon>Metazoa</taxon>
        <taxon>Chordata</taxon>
        <taxon>Craniata</taxon>
        <taxon>Vertebrata</taxon>
        <taxon>Euteleostomi</taxon>
        <taxon>Actinopterygii</taxon>
        <taxon>Neopterygii</taxon>
        <taxon>Teleostei</taxon>
        <taxon>Stomiati</taxon>
        <taxon>Osmeriformes</taxon>
        <taxon>Osmeridae</taxon>
        <taxon>Osmerus</taxon>
    </lineage>
</organism>
<evidence type="ECO:0000256" key="3">
    <source>
        <dbReference type="SAM" id="Phobius"/>
    </source>
</evidence>
<dbReference type="AlphaFoldDB" id="C1BL36"/>
<dbReference type="EMBL" id="BT075315">
    <property type="protein sequence ID" value="ACO09739.1"/>
    <property type="molecule type" value="mRNA"/>
</dbReference>
<evidence type="ECO:0000313" key="5">
    <source>
        <dbReference type="EMBL" id="ACO09739.1"/>
    </source>
</evidence>
<dbReference type="PANTHER" id="PTHR11256">
    <property type="entry name" value="BCL-2 RELATED"/>
    <property type="match status" value="1"/>
</dbReference>
<dbReference type="SUPFAM" id="SSF56854">
    <property type="entry name" value="Bcl-2 inhibitors of programmed cell death"/>
    <property type="match status" value="1"/>
</dbReference>
<dbReference type="SMART" id="SM00337">
    <property type="entry name" value="BCL"/>
    <property type="match status" value="1"/>
</dbReference>
<proteinExistence type="evidence at transcript level"/>
<keyword evidence="3" id="KW-0812">Transmembrane</keyword>
<dbReference type="InterPro" id="IPR046371">
    <property type="entry name" value="Bcl-2_BH1-3"/>
</dbReference>
<dbReference type="GO" id="GO:0001836">
    <property type="term" value="P:release of cytochrome c from mitochondria"/>
    <property type="evidence" value="ECO:0007669"/>
    <property type="project" value="TreeGrafter"/>
</dbReference>
<dbReference type="CDD" id="cd06845">
    <property type="entry name" value="Bcl-2_like"/>
    <property type="match status" value="1"/>
</dbReference>
<dbReference type="PROSITE" id="PS50062">
    <property type="entry name" value="BCL2_FAMILY"/>
    <property type="match status" value="1"/>
</dbReference>
<dbReference type="InterPro" id="IPR002475">
    <property type="entry name" value="Bcl2-like"/>
</dbReference>
<reference evidence="5" key="1">
    <citation type="submission" date="2009-03" db="EMBL/GenBank/DDBJ databases">
        <title>Osmerus mordax full-length cDNAs.</title>
        <authorList>
            <person name="von Schalburg K."/>
            <person name="Leong J."/>
            <person name="Cooper G."/>
            <person name="Davidson W.S."/>
            <person name="Koop B.F."/>
        </authorList>
    </citation>
    <scope>NUCLEOTIDE SEQUENCE</scope>
    <source>
        <tissue evidence="5">Brain</tissue>
    </source>
</reference>
<evidence type="ECO:0000256" key="1">
    <source>
        <dbReference type="ARBA" id="ARBA00009458"/>
    </source>
</evidence>
<feature type="domain" description="Bcl-2 Bcl-2 homology region 1-3" evidence="4">
    <location>
        <begin position="38"/>
        <end position="146"/>
    </location>
</feature>
<feature type="transmembrane region" description="Helical" evidence="3">
    <location>
        <begin position="167"/>
        <end position="185"/>
    </location>
</feature>
<dbReference type="GO" id="GO:0005741">
    <property type="term" value="C:mitochondrial outer membrane"/>
    <property type="evidence" value="ECO:0007669"/>
    <property type="project" value="TreeGrafter"/>
</dbReference>
<sequence length="186" mass="20229">MSCRLWKETLALGEDYLAFCCASPRLAPPPPSEPAAAMRRLAQDMETLNSVSFQALSKNLLCHSEQDPCASLRAVLKEIVVDGKLNWGRVVCIFTFTGVLARQLQEQKSKGQDIGQGPDKCRGLAEAIADFLGEEKKDWLQENGGWEGLCKFSDCARGMNQDSSMKTALFAVAGVGIAGLTFLLGR</sequence>
<dbReference type="Pfam" id="PF00452">
    <property type="entry name" value="Bcl-2"/>
    <property type="match status" value="1"/>
</dbReference>
<gene>
    <name evidence="5" type="primary">NR13</name>
</gene>
<protein>
    <submittedName>
        <fullName evidence="5">Anti-apoptotic protein NR13</fullName>
    </submittedName>
</protein>
<name>C1BL36_OSMMO</name>
<dbReference type="GO" id="GO:0008630">
    <property type="term" value="P:intrinsic apoptotic signaling pathway in response to DNA damage"/>
    <property type="evidence" value="ECO:0007669"/>
    <property type="project" value="TreeGrafter"/>
</dbReference>
<accession>C1BL36</accession>
<keyword evidence="3" id="KW-0472">Membrane</keyword>
<dbReference type="Gene3D" id="1.10.437.10">
    <property type="entry name" value="Blc2-like"/>
    <property type="match status" value="1"/>
</dbReference>